<dbReference type="AlphaFoldDB" id="I0GUU6"/>
<dbReference type="HOGENOM" id="CLU_117179_9_3_9"/>
<evidence type="ECO:0000256" key="7">
    <source>
        <dbReference type="HAMAP-Rule" id="MF_00227"/>
    </source>
</evidence>
<dbReference type="eggNOG" id="COG0594">
    <property type="taxonomic scope" value="Bacteria"/>
</dbReference>
<gene>
    <name evidence="7 9" type="primary">rnpA</name>
    <name evidence="9" type="ordered locus">SELR_28250</name>
</gene>
<organism evidence="9 10">
    <name type="scientific">Selenomonas ruminantium subsp. lactilytica (strain NBRC 103574 / TAM6421)</name>
    <dbReference type="NCBI Taxonomy" id="927704"/>
    <lineage>
        <taxon>Bacteria</taxon>
        <taxon>Bacillati</taxon>
        <taxon>Bacillota</taxon>
        <taxon>Negativicutes</taxon>
        <taxon>Selenomonadales</taxon>
        <taxon>Selenomonadaceae</taxon>
        <taxon>Selenomonas</taxon>
    </lineage>
</organism>
<dbReference type="GO" id="GO:0004526">
    <property type="term" value="F:ribonuclease P activity"/>
    <property type="evidence" value="ECO:0007669"/>
    <property type="project" value="UniProtKB-UniRule"/>
</dbReference>
<sequence length="116" mass="13570">MFELPRRRMLKRRNDFQRVYRKGRSLANRYFVLYVFESEELAGRVGFAAGKKLGCAVKRNRVKRLLRESYRLHQQELRPGVALLLVGRQAMLDVKCPVVEKAFISLGRKAGIFKKD</sequence>
<evidence type="ECO:0000256" key="5">
    <source>
        <dbReference type="ARBA" id="ARBA00022801"/>
    </source>
</evidence>
<comment type="function">
    <text evidence="1 7">RNaseP catalyzes the removal of the 5'-leader sequence from pre-tRNA to produce the mature 5'-terminus. It can also cleave other RNA substrates such as 4.5S RNA. The protein component plays an auxiliary but essential role in vivo by binding to the 5'-leader sequence and broadening the substrate specificity of the ribozyme.</text>
</comment>
<dbReference type="KEGG" id="sri:SELR_28250"/>
<dbReference type="OrthoDB" id="9810867at2"/>
<evidence type="ECO:0000256" key="6">
    <source>
        <dbReference type="ARBA" id="ARBA00022884"/>
    </source>
</evidence>
<dbReference type="Pfam" id="PF00825">
    <property type="entry name" value="Ribonuclease_P"/>
    <property type="match status" value="1"/>
</dbReference>
<keyword evidence="4 7" id="KW-0255">Endonuclease</keyword>
<dbReference type="PANTHER" id="PTHR33992">
    <property type="entry name" value="RIBONUCLEASE P PROTEIN COMPONENT"/>
    <property type="match status" value="1"/>
</dbReference>
<dbReference type="InterPro" id="IPR020539">
    <property type="entry name" value="RNase_P_CS"/>
</dbReference>
<dbReference type="Gene3D" id="3.30.230.10">
    <property type="match status" value="1"/>
</dbReference>
<dbReference type="GO" id="GO:0000049">
    <property type="term" value="F:tRNA binding"/>
    <property type="evidence" value="ECO:0007669"/>
    <property type="project" value="UniProtKB-UniRule"/>
</dbReference>
<dbReference type="InterPro" id="IPR014721">
    <property type="entry name" value="Ribsml_uS5_D2-typ_fold_subgr"/>
</dbReference>
<evidence type="ECO:0000256" key="4">
    <source>
        <dbReference type="ARBA" id="ARBA00022759"/>
    </source>
</evidence>
<dbReference type="GO" id="GO:0001682">
    <property type="term" value="P:tRNA 5'-leader removal"/>
    <property type="evidence" value="ECO:0007669"/>
    <property type="project" value="UniProtKB-UniRule"/>
</dbReference>
<comment type="catalytic activity">
    <reaction evidence="7">
        <text>Endonucleolytic cleavage of RNA, removing 5'-extranucleotides from tRNA precursor.</text>
        <dbReference type="EC" id="3.1.26.5"/>
    </reaction>
</comment>
<keyword evidence="5 7" id="KW-0378">Hydrolase</keyword>
<evidence type="ECO:0000313" key="9">
    <source>
        <dbReference type="EMBL" id="BAL84533.1"/>
    </source>
</evidence>
<evidence type="ECO:0000256" key="8">
    <source>
        <dbReference type="NCBIfam" id="TIGR00188"/>
    </source>
</evidence>
<proteinExistence type="inferred from homology"/>
<reference evidence="9 10" key="1">
    <citation type="submission" date="2011-10" db="EMBL/GenBank/DDBJ databases">
        <title>Whole genome sequence of Selenomonas ruminantium subsp. lactilytica TAM6421.</title>
        <authorList>
            <person name="Oguchi A."/>
            <person name="Ankai A."/>
            <person name="Kaneko J."/>
            <person name="Yamada-Narita S."/>
            <person name="Fukui S."/>
            <person name="Takahashi M."/>
            <person name="Onodera T."/>
            <person name="Kojima S."/>
            <person name="Fushimi T."/>
            <person name="Abe N."/>
            <person name="Kamio Y."/>
            <person name="Yamazaki S."/>
            <person name="Fujita N."/>
        </authorList>
    </citation>
    <scope>NUCLEOTIDE SEQUENCE [LARGE SCALE GENOMIC DNA]</scope>
    <source>
        <strain evidence="10">NBRC 103574 / TAM6421</strain>
    </source>
</reference>
<dbReference type="EC" id="3.1.26.5" evidence="7 8"/>
<dbReference type="RefSeq" id="WP_014425950.1">
    <property type="nucleotide sequence ID" value="NC_017068.1"/>
</dbReference>
<dbReference type="GO" id="GO:0042781">
    <property type="term" value="F:3'-tRNA processing endoribonuclease activity"/>
    <property type="evidence" value="ECO:0007669"/>
    <property type="project" value="TreeGrafter"/>
</dbReference>
<dbReference type="Proteomes" id="UP000007887">
    <property type="component" value="Chromosome"/>
</dbReference>
<evidence type="ECO:0000256" key="3">
    <source>
        <dbReference type="ARBA" id="ARBA00022722"/>
    </source>
</evidence>
<dbReference type="PANTHER" id="PTHR33992:SF1">
    <property type="entry name" value="RIBONUCLEASE P PROTEIN COMPONENT"/>
    <property type="match status" value="1"/>
</dbReference>
<dbReference type="HAMAP" id="MF_00227">
    <property type="entry name" value="RNase_P"/>
    <property type="match status" value="1"/>
</dbReference>
<evidence type="ECO:0000256" key="1">
    <source>
        <dbReference type="ARBA" id="ARBA00002663"/>
    </source>
</evidence>
<name>I0GUU6_SELRL</name>
<dbReference type="PATRIC" id="fig|927704.6.peg.2915"/>
<evidence type="ECO:0000313" key="10">
    <source>
        <dbReference type="Proteomes" id="UP000007887"/>
    </source>
</evidence>
<dbReference type="PROSITE" id="PS00648">
    <property type="entry name" value="RIBONUCLEASE_P"/>
    <property type="match status" value="1"/>
</dbReference>
<protein>
    <recommendedName>
        <fullName evidence="7 8">Ribonuclease P protein component</fullName>
        <shortName evidence="7">RNase P protein</shortName>
        <shortName evidence="7">RNaseP protein</shortName>
        <ecNumber evidence="7 8">3.1.26.5</ecNumber>
    </recommendedName>
    <alternativeName>
        <fullName evidence="7">Protein C5</fullName>
    </alternativeName>
</protein>
<keyword evidence="2 7" id="KW-0819">tRNA processing</keyword>
<dbReference type="SUPFAM" id="SSF54211">
    <property type="entry name" value="Ribosomal protein S5 domain 2-like"/>
    <property type="match status" value="1"/>
</dbReference>
<dbReference type="EMBL" id="AP012292">
    <property type="protein sequence ID" value="BAL84533.1"/>
    <property type="molecule type" value="Genomic_DNA"/>
</dbReference>
<dbReference type="NCBIfam" id="TIGR00188">
    <property type="entry name" value="rnpA"/>
    <property type="match status" value="1"/>
</dbReference>
<dbReference type="GO" id="GO:0030677">
    <property type="term" value="C:ribonuclease P complex"/>
    <property type="evidence" value="ECO:0007669"/>
    <property type="project" value="TreeGrafter"/>
</dbReference>
<comment type="subunit">
    <text evidence="7">Consists of a catalytic RNA component (M1 or rnpB) and a protein subunit.</text>
</comment>
<accession>I0GUU6</accession>
<dbReference type="InterPro" id="IPR020568">
    <property type="entry name" value="Ribosomal_Su5_D2-typ_SF"/>
</dbReference>
<dbReference type="InterPro" id="IPR000100">
    <property type="entry name" value="RNase_P"/>
</dbReference>
<comment type="similarity">
    <text evidence="7">Belongs to the RnpA family.</text>
</comment>
<evidence type="ECO:0000256" key="2">
    <source>
        <dbReference type="ARBA" id="ARBA00022694"/>
    </source>
</evidence>
<keyword evidence="3 7" id="KW-0540">Nuclease</keyword>
<keyword evidence="6 7" id="KW-0694">RNA-binding</keyword>